<feature type="transmembrane region" description="Helical" evidence="6">
    <location>
        <begin position="365"/>
        <end position="389"/>
    </location>
</feature>
<sequence>MVQTTAEREEADLQRVQTLGSVRLHSHGTRKVILIPTPSNHPDDPLNWSKGYRYYMAVLVCLAMLMCNFLAAGPTVAIVEITIDFFHTPPTDPAFAHAIARVAYFFTTTALCQGLGNLIWMPLIVKYGRRPIYLSSFTLYTACAIWSGCSKSYGSELASRIIMGFAAGSGECVAPLTIADIFFLHERGLIMACYTAALSCGVAFGIIISGLITIDHSWRYIYYVATAMIGALTLLVFFTMPETSYNRSPAAVTPTLQELSNSDAESKATAELREDFGGQIVNIEAQGQVSNPQHKKRSYVQSLKLYSGVLTNETFFTIFFRPIALLVLPPVLWATLCMSVTIGFLVAITSNFASAFQTTYGFAPWQSGLCFVAGLVGSLVGILFGGWFSDWTANMLTYRNNGIREPEMRLPSMTLGMIAAPVALLLYGVGIQNQLHWMVPTLGLGLLNFAITQATNVSLVYTVDAYRPVAGEVITTQLAFKAAFGFLLSFYTNPWIAESGYLDSFGAMAGISAAILFCWIPFYLFGKKVRHATIKWRIMKRVPPEHTMRGRVAIISGSSSGIGAAIARELSSRGATVVINYPYAELRAQAEAVVTGLPQDGKGMAVQADLSTTDGPRRLIDAAVEKYGKIDILVNNAALAVNLPLAEQTLEHWDRLVNLNGRGTFLLTRSVLPHLPKPSGGRIINIVSVSSRGPPPGQTIYAGTKGMVDSFTRCWAKELPPVYGCTVNAVSPGPTRTEGFGDAGVEAMKILQPVIDQTPVGKRMAEAEEIAYVVGCLAEERARWINGAHVCATGGLFID</sequence>
<dbReference type="Proteomes" id="UP000054342">
    <property type="component" value="Unassembled WGS sequence"/>
</dbReference>
<dbReference type="STRING" id="348802.A0A0D2C1U0"/>
<feature type="transmembrane region" description="Helical" evidence="6">
    <location>
        <begin position="437"/>
        <end position="461"/>
    </location>
</feature>
<feature type="transmembrane region" description="Helical" evidence="6">
    <location>
        <begin position="191"/>
        <end position="214"/>
    </location>
</feature>
<dbReference type="InterPro" id="IPR036259">
    <property type="entry name" value="MFS_trans_sf"/>
</dbReference>
<dbReference type="GO" id="GO:0005886">
    <property type="term" value="C:plasma membrane"/>
    <property type="evidence" value="ECO:0007669"/>
    <property type="project" value="TreeGrafter"/>
</dbReference>
<dbReference type="FunFam" id="3.40.50.720:FF:000084">
    <property type="entry name" value="Short-chain dehydrogenase reductase"/>
    <property type="match status" value="1"/>
</dbReference>
<feature type="transmembrane region" description="Helical" evidence="6">
    <location>
        <begin position="410"/>
        <end position="431"/>
    </location>
</feature>
<dbReference type="PRINTS" id="PR00081">
    <property type="entry name" value="GDHRDH"/>
</dbReference>
<protein>
    <recommendedName>
        <fullName evidence="7">Major facilitator superfamily (MFS) profile domain-containing protein</fullName>
    </recommendedName>
</protein>
<evidence type="ECO:0000259" key="7">
    <source>
        <dbReference type="PROSITE" id="PS50850"/>
    </source>
</evidence>
<evidence type="ECO:0000256" key="2">
    <source>
        <dbReference type="ARBA" id="ARBA00022692"/>
    </source>
</evidence>
<dbReference type="AlphaFoldDB" id="A0A0D2C1U0"/>
<dbReference type="PROSITE" id="PS50850">
    <property type="entry name" value="MFS"/>
    <property type="match status" value="1"/>
</dbReference>
<dbReference type="EMBL" id="KN847318">
    <property type="protein sequence ID" value="KIW58736.1"/>
    <property type="molecule type" value="Genomic_DNA"/>
</dbReference>
<keyword evidence="5 6" id="KW-0472">Membrane</keyword>
<feature type="transmembrane region" description="Helical" evidence="6">
    <location>
        <begin position="132"/>
        <end position="149"/>
    </location>
</feature>
<feature type="transmembrane region" description="Helical" evidence="6">
    <location>
        <begin position="54"/>
        <end position="78"/>
    </location>
</feature>
<organism evidence="8 9">
    <name type="scientific">Exophiala xenobiotica</name>
    <dbReference type="NCBI Taxonomy" id="348802"/>
    <lineage>
        <taxon>Eukaryota</taxon>
        <taxon>Fungi</taxon>
        <taxon>Dikarya</taxon>
        <taxon>Ascomycota</taxon>
        <taxon>Pezizomycotina</taxon>
        <taxon>Eurotiomycetes</taxon>
        <taxon>Chaetothyriomycetidae</taxon>
        <taxon>Chaetothyriales</taxon>
        <taxon>Herpotrichiellaceae</taxon>
        <taxon>Exophiala</taxon>
    </lineage>
</organism>
<dbReference type="CDD" id="cd05233">
    <property type="entry name" value="SDR_c"/>
    <property type="match status" value="1"/>
</dbReference>
<dbReference type="GO" id="GO:0022857">
    <property type="term" value="F:transmembrane transporter activity"/>
    <property type="evidence" value="ECO:0007669"/>
    <property type="project" value="InterPro"/>
</dbReference>
<feature type="transmembrane region" description="Helical" evidence="6">
    <location>
        <begin position="98"/>
        <end position="120"/>
    </location>
</feature>
<dbReference type="SUPFAM" id="SSF103473">
    <property type="entry name" value="MFS general substrate transporter"/>
    <property type="match status" value="1"/>
</dbReference>
<name>A0A0D2C1U0_9EURO</name>
<evidence type="ECO:0000256" key="4">
    <source>
        <dbReference type="ARBA" id="ARBA00022989"/>
    </source>
</evidence>
<dbReference type="Pfam" id="PF13561">
    <property type="entry name" value="adh_short_C2"/>
    <property type="match status" value="1"/>
</dbReference>
<evidence type="ECO:0000256" key="6">
    <source>
        <dbReference type="SAM" id="Phobius"/>
    </source>
</evidence>
<dbReference type="RefSeq" id="XP_013319320.1">
    <property type="nucleotide sequence ID" value="XM_013463866.1"/>
</dbReference>
<feature type="transmembrane region" description="Helical" evidence="6">
    <location>
        <begin position="161"/>
        <end position="184"/>
    </location>
</feature>
<feature type="domain" description="Major facilitator superfamily (MFS) profile" evidence="7">
    <location>
        <begin position="56"/>
        <end position="530"/>
    </location>
</feature>
<dbReference type="InterPro" id="IPR036291">
    <property type="entry name" value="NAD(P)-bd_dom_sf"/>
</dbReference>
<keyword evidence="4 6" id="KW-1133">Transmembrane helix</keyword>
<reference evidence="8 9" key="1">
    <citation type="submission" date="2015-01" db="EMBL/GenBank/DDBJ databases">
        <title>The Genome Sequence of Exophiala xenobiotica CBS118157.</title>
        <authorList>
            <consortium name="The Broad Institute Genomics Platform"/>
            <person name="Cuomo C."/>
            <person name="de Hoog S."/>
            <person name="Gorbushina A."/>
            <person name="Stielow B."/>
            <person name="Teixiera M."/>
            <person name="Abouelleil A."/>
            <person name="Chapman S.B."/>
            <person name="Priest M."/>
            <person name="Young S.K."/>
            <person name="Wortman J."/>
            <person name="Nusbaum C."/>
            <person name="Birren B."/>
        </authorList>
    </citation>
    <scope>NUCLEOTIDE SEQUENCE [LARGE SCALE GENOMIC DNA]</scope>
    <source>
        <strain evidence="8 9">CBS 118157</strain>
    </source>
</reference>
<dbReference type="InterPro" id="IPR011701">
    <property type="entry name" value="MFS"/>
</dbReference>
<evidence type="ECO:0000256" key="1">
    <source>
        <dbReference type="ARBA" id="ARBA00004141"/>
    </source>
</evidence>
<feature type="transmembrane region" description="Helical" evidence="6">
    <location>
        <begin position="220"/>
        <end position="238"/>
    </location>
</feature>
<dbReference type="GeneID" id="25325141"/>
<proteinExistence type="predicted"/>
<gene>
    <name evidence="8" type="ORF">PV05_03233</name>
</gene>
<comment type="subcellular location">
    <subcellularLocation>
        <location evidence="1">Membrane</location>
        <topology evidence="1">Multi-pass membrane protein</topology>
    </subcellularLocation>
</comment>
<feature type="transmembrane region" description="Helical" evidence="6">
    <location>
        <begin position="504"/>
        <end position="525"/>
    </location>
</feature>
<feature type="transmembrane region" description="Helical" evidence="6">
    <location>
        <begin position="331"/>
        <end position="353"/>
    </location>
</feature>
<dbReference type="PANTHER" id="PTHR23502:SF34">
    <property type="entry name" value="PROTEIN HOL1"/>
    <property type="match status" value="1"/>
</dbReference>
<dbReference type="OrthoDB" id="4120822at2759"/>
<dbReference type="SUPFAM" id="SSF51735">
    <property type="entry name" value="NAD(P)-binding Rossmann-fold domains"/>
    <property type="match status" value="1"/>
</dbReference>
<dbReference type="InterPro" id="IPR020846">
    <property type="entry name" value="MFS_dom"/>
</dbReference>
<keyword evidence="2 6" id="KW-0812">Transmembrane</keyword>
<keyword evidence="9" id="KW-1185">Reference proteome</keyword>
<keyword evidence="3" id="KW-0521">NADP</keyword>
<dbReference type="Gene3D" id="1.20.1250.20">
    <property type="entry name" value="MFS general substrate transporter like domains"/>
    <property type="match status" value="1"/>
</dbReference>
<accession>A0A0D2C1U0</accession>
<dbReference type="Pfam" id="PF07690">
    <property type="entry name" value="MFS_1"/>
    <property type="match status" value="1"/>
</dbReference>
<evidence type="ECO:0000313" key="9">
    <source>
        <dbReference type="Proteomes" id="UP000054342"/>
    </source>
</evidence>
<dbReference type="Gene3D" id="3.40.50.720">
    <property type="entry name" value="NAD(P)-binding Rossmann-like Domain"/>
    <property type="match status" value="1"/>
</dbReference>
<dbReference type="PANTHER" id="PTHR23502">
    <property type="entry name" value="MAJOR FACILITATOR SUPERFAMILY"/>
    <property type="match status" value="1"/>
</dbReference>
<evidence type="ECO:0000313" key="8">
    <source>
        <dbReference type="EMBL" id="KIW58736.1"/>
    </source>
</evidence>
<dbReference type="HOGENOM" id="CLU_351966_0_0_1"/>
<evidence type="ECO:0000256" key="3">
    <source>
        <dbReference type="ARBA" id="ARBA00022857"/>
    </source>
</evidence>
<feature type="transmembrane region" description="Helical" evidence="6">
    <location>
        <begin position="473"/>
        <end position="492"/>
    </location>
</feature>
<evidence type="ECO:0000256" key="5">
    <source>
        <dbReference type="ARBA" id="ARBA00023136"/>
    </source>
</evidence>
<dbReference type="PRINTS" id="PR00080">
    <property type="entry name" value="SDRFAMILY"/>
</dbReference>
<dbReference type="GO" id="GO:0016491">
    <property type="term" value="F:oxidoreductase activity"/>
    <property type="evidence" value="ECO:0007669"/>
    <property type="project" value="UniProtKB-ARBA"/>
</dbReference>
<dbReference type="InterPro" id="IPR002347">
    <property type="entry name" value="SDR_fam"/>
</dbReference>